<keyword evidence="3" id="KW-1185">Reference proteome</keyword>
<dbReference type="PANTHER" id="PTHR34239:SF2">
    <property type="entry name" value="TRANSPOSABLE ELEMENT P TRANSPOSASE_THAP9 CONSERVED DOMAIN-CONTAINING PROTEIN"/>
    <property type="match status" value="1"/>
</dbReference>
<organism evidence="2 3">
    <name type="scientific">Folsomia candida</name>
    <name type="common">Springtail</name>
    <dbReference type="NCBI Taxonomy" id="158441"/>
    <lineage>
        <taxon>Eukaryota</taxon>
        <taxon>Metazoa</taxon>
        <taxon>Ecdysozoa</taxon>
        <taxon>Arthropoda</taxon>
        <taxon>Hexapoda</taxon>
        <taxon>Collembola</taxon>
        <taxon>Entomobryomorpha</taxon>
        <taxon>Isotomoidea</taxon>
        <taxon>Isotomidae</taxon>
        <taxon>Proisotominae</taxon>
        <taxon>Folsomia</taxon>
    </lineage>
</organism>
<sequence>MSSPQKRNSNEVGDAACHPPKKKNKIAKTLANHSKAIQEIRDLLINPVKDGKPKSDDVVGDAMQNLLNLDKDITVQPEDGASQDLLEILNVSQLEPEFGPDLNGAVAESFTNLSKTALPKEKFDEIKKLFLTPQNCKQLGVPRVNPEIWGVLSPKIKRSDFQNQQMQNTLSSSTVALAKLSEIIMQNSKQMHTNVSQDILRLAIQAATLNSKLFQELNMKRKQEIRPCLNNDIAAVCNTPSTPELLFGDNICDTIKATKSAAAVMRSSSFTRPSGGSTFSNRTRGNYYHSNRGSSLNFNRASFGRGGLRPQYRHNLNQRGSMYRPQLRPFRHHQ</sequence>
<dbReference type="EMBL" id="LNIX01000001">
    <property type="protein sequence ID" value="OXA61596.1"/>
    <property type="molecule type" value="Genomic_DNA"/>
</dbReference>
<feature type="region of interest" description="Disordered" evidence="1">
    <location>
        <begin position="1"/>
        <end position="25"/>
    </location>
</feature>
<protein>
    <submittedName>
        <fullName evidence="2">Uncharacterized protein</fullName>
    </submittedName>
</protein>
<feature type="region of interest" description="Disordered" evidence="1">
    <location>
        <begin position="309"/>
        <end position="334"/>
    </location>
</feature>
<name>A0A226EYB4_FOLCA</name>
<gene>
    <name evidence="2" type="ORF">Fcan01_01844</name>
</gene>
<evidence type="ECO:0000313" key="2">
    <source>
        <dbReference type="EMBL" id="OXA61596.1"/>
    </source>
</evidence>
<reference evidence="2 3" key="1">
    <citation type="submission" date="2015-12" db="EMBL/GenBank/DDBJ databases">
        <title>The genome of Folsomia candida.</title>
        <authorList>
            <person name="Faddeeva A."/>
            <person name="Derks M.F."/>
            <person name="Anvar Y."/>
            <person name="Smit S."/>
            <person name="Van Straalen N."/>
            <person name="Roelofs D."/>
        </authorList>
    </citation>
    <scope>NUCLEOTIDE SEQUENCE [LARGE SCALE GENOMIC DNA]</scope>
    <source>
        <strain evidence="2 3">VU population</strain>
        <tissue evidence="2">Whole body</tissue>
    </source>
</reference>
<comment type="caution">
    <text evidence="2">The sequence shown here is derived from an EMBL/GenBank/DDBJ whole genome shotgun (WGS) entry which is preliminary data.</text>
</comment>
<evidence type="ECO:0000256" key="1">
    <source>
        <dbReference type="SAM" id="MobiDB-lite"/>
    </source>
</evidence>
<proteinExistence type="predicted"/>
<dbReference type="Proteomes" id="UP000198287">
    <property type="component" value="Unassembled WGS sequence"/>
</dbReference>
<accession>A0A226EYB4</accession>
<dbReference type="PANTHER" id="PTHR34239">
    <property type="entry name" value="APPLE DOMAIN-CONTAINING PROTEIN"/>
    <property type="match status" value="1"/>
</dbReference>
<feature type="compositionally biased region" description="Polar residues" evidence="1">
    <location>
        <begin position="1"/>
        <end position="11"/>
    </location>
</feature>
<evidence type="ECO:0000313" key="3">
    <source>
        <dbReference type="Proteomes" id="UP000198287"/>
    </source>
</evidence>
<dbReference type="AlphaFoldDB" id="A0A226EYB4"/>
<dbReference type="OrthoDB" id="7692528at2759"/>